<keyword evidence="2" id="KW-1185">Reference proteome</keyword>
<evidence type="ECO:0000313" key="1">
    <source>
        <dbReference type="EMBL" id="MEF3118915.1"/>
    </source>
</evidence>
<dbReference type="EMBL" id="JAVFKM010000034">
    <property type="protein sequence ID" value="MEF3118915.1"/>
    <property type="molecule type" value="Genomic_DNA"/>
</dbReference>
<reference evidence="1 2" key="1">
    <citation type="submission" date="2023-08" db="EMBL/GenBank/DDBJ databases">
        <authorList>
            <person name="Sharma P."/>
            <person name="Verma V."/>
            <person name="Mohan M.K."/>
            <person name="Dubey A.K."/>
        </authorList>
    </citation>
    <scope>NUCLEOTIDE SEQUENCE [LARGE SCALE GENOMIC DNA]</scope>
    <source>
        <strain evidence="1 2">ADP4</strain>
    </source>
</reference>
<evidence type="ECO:0000313" key="2">
    <source>
        <dbReference type="Proteomes" id="UP001348265"/>
    </source>
</evidence>
<dbReference type="RefSeq" id="WP_331789826.1">
    <property type="nucleotide sequence ID" value="NZ_JAVFKM010000034.1"/>
</dbReference>
<comment type="caution">
    <text evidence="1">The sequence shown here is derived from an EMBL/GenBank/DDBJ whole genome shotgun (WGS) entry which is preliminary data.</text>
</comment>
<sequence length="118" mass="12218">MTDERGISLCQGGLSIQGTGLVLISQADLSMMRAQLATINDLAFDLSTAATGPQVAELHAALRSAVETTGALLRPGAARAGCRRHPHGPIDPVAPAGWGPCLLCNTARRRAGHASQPR</sequence>
<dbReference type="Proteomes" id="UP001348265">
    <property type="component" value="Unassembled WGS sequence"/>
</dbReference>
<name>A0ABU7X587_9ACTN</name>
<proteinExistence type="predicted"/>
<organism evidence="1 2">
    <name type="scientific">Streptomyces chrestomyceticus</name>
    <dbReference type="NCBI Taxonomy" id="68185"/>
    <lineage>
        <taxon>Bacteria</taxon>
        <taxon>Bacillati</taxon>
        <taxon>Actinomycetota</taxon>
        <taxon>Actinomycetes</taxon>
        <taxon>Kitasatosporales</taxon>
        <taxon>Streptomycetaceae</taxon>
        <taxon>Streptomyces</taxon>
    </lineage>
</organism>
<gene>
    <name evidence="1" type="ORF">RB636_37780</name>
</gene>
<protein>
    <submittedName>
        <fullName evidence="1">Uncharacterized protein</fullName>
    </submittedName>
</protein>
<accession>A0ABU7X587</accession>